<sequence length="196" mass="20550">MELIPTFSTNIQRIKAEYLKDEAEKKRAAPVDISSAVDIETLPSEAVLPTLAIGTSCISSSSPSMTPSSSTAPLPPKSSASSAVSQPPLTHAMLLRIGHLAHSTDVRASRLEAIVPGMIERALTTVLTPLRADDVAAESEVETNEVQLSVLEETTYEGLIEVEEAMVHLAIQTSLREALMAASSGASADATPGTDA</sequence>
<organism evidence="2 3">
    <name type="scientific">Solanum tuberosum</name>
    <name type="common">Potato</name>
    <dbReference type="NCBI Taxonomy" id="4113"/>
    <lineage>
        <taxon>Eukaryota</taxon>
        <taxon>Viridiplantae</taxon>
        <taxon>Streptophyta</taxon>
        <taxon>Embryophyta</taxon>
        <taxon>Tracheophyta</taxon>
        <taxon>Spermatophyta</taxon>
        <taxon>Magnoliopsida</taxon>
        <taxon>eudicotyledons</taxon>
        <taxon>Gunneridae</taxon>
        <taxon>Pentapetalae</taxon>
        <taxon>asterids</taxon>
        <taxon>lamiids</taxon>
        <taxon>Solanales</taxon>
        <taxon>Solanaceae</taxon>
        <taxon>Solanoideae</taxon>
        <taxon>Solaneae</taxon>
        <taxon>Solanum</taxon>
    </lineage>
</organism>
<proteinExistence type="predicted"/>
<dbReference type="AlphaFoldDB" id="M1DFH6"/>
<dbReference type="Proteomes" id="UP000011115">
    <property type="component" value="Unassembled WGS sequence"/>
</dbReference>
<dbReference type="PaxDb" id="4113-PGSC0003DMT400088223"/>
<evidence type="ECO:0000256" key="1">
    <source>
        <dbReference type="SAM" id="MobiDB-lite"/>
    </source>
</evidence>
<reference evidence="3" key="1">
    <citation type="journal article" date="2011" name="Nature">
        <title>Genome sequence and analysis of the tuber crop potato.</title>
        <authorList>
            <consortium name="The Potato Genome Sequencing Consortium"/>
        </authorList>
    </citation>
    <scope>NUCLEOTIDE SEQUENCE [LARGE SCALE GENOMIC DNA]</scope>
    <source>
        <strain evidence="3">cv. DM1-3 516 R44</strain>
    </source>
</reference>
<name>M1DFH6_SOLTU</name>
<protein>
    <recommendedName>
        <fullName evidence="4">Polyprotein protein</fullName>
    </recommendedName>
</protein>
<reference evidence="2" key="2">
    <citation type="submission" date="2015-06" db="UniProtKB">
        <authorList>
            <consortium name="EnsemblPlants"/>
        </authorList>
    </citation>
    <scope>IDENTIFICATION</scope>
    <source>
        <strain evidence="2">DM1-3 516 R44</strain>
    </source>
</reference>
<dbReference type="InParanoid" id="M1DFH6"/>
<dbReference type="EnsemblPlants" id="PGSC0003DMT400088223">
    <property type="protein sequence ID" value="PGSC0003DMT400088223"/>
    <property type="gene ID" value="PGSC0003DMG400037794"/>
</dbReference>
<dbReference type="Gramene" id="PGSC0003DMT400088223">
    <property type="protein sequence ID" value="PGSC0003DMT400088223"/>
    <property type="gene ID" value="PGSC0003DMG400037794"/>
</dbReference>
<keyword evidence="3" id="KW-1185">Reference proteome</keyword>
<evidence type="ECO:0000313" key="3">
    <source>
        <dbReference type="Proteomes" id="UP000011115"/>
    </source>
</evidence>
<feature type="region of interest" description="Disordered" evidence="1">
    <location>
        <begin position="59"/>
        <end position="85"/>
    </location>
</feature>
<accession>M1DFH6</accession>
<dbReference type="HOGENOM" id="CLU_029307_2_3_1"/>
<evidence type="ECO:0000313" key="2">
    <source>
        <dbReference type="EnsemblPlants" id="PGSC0003DMT400088223"/>
    </source>
</evidence>
<evidence type="ECO:0008006" key="4">
    <source>
        <dbReference type="Google" id="ProtNLM"/>
    </source>
</evidence>